<dbReference type="PANTHER" id="PTHR13379:SF0">
    <property type="entry name" value="UPF0415 PROTEIN C7ORF25"/>
    <property type="match status" value="1"/>
</dbReference>
<gene>
    <name evidence="3" type="ORF">PISL3812_07689</name>
</gene>
<dbReference type="OrthoDB" id="441890at2759"/>
<reference evidence="3 4" key="1">
    <citation type="submission" date="2015-04" db="EMBL/GenBank/DDBJ databases">
        <authorList>
            <person name="Syromyatnikov M.Y."/>
            <person name="Popov V.N."/>
        </authorList>
    </citation>
    <scope>NUCLEOTIDE SEQUENCE [LARGE SCALE GENOMIC DNA]</scope>
    <source>
        <strain evidence="3">WF-38-12</strain>
    </source>
</reference>
<feature type="region of interest" description="Disordered" evidence="1">
    <location>
        <begin position="1"/>
        <end position="31"/>
    </location>
</feature>
<evidence type="ECO:0000313" key="3">
    <source>
        <dbReference type="EMBL" id="CRG90645.1"/>
    </source>
</evidence>
<accession>A0A0U1M524</accession>
<evidence type="ECO:0000259" key="2">
    <source>
        <dbReference type="Pfam" id="PF07000"/>
    </source>
</evidence>
<dbReference type="Proteomes" id="UP000054383">
    <property type="component" value="Unassembled WGS sequence"/>
</dbReference>
<dbReference type="InterPro" id="IPR010733">
    <property type="entry name" value="DUF1308"/>
</dbReference>
<feature type="region of interest" description="Disordered" evidence="1">
    <location>
        <begin position="97"/>
        <end position="127"/>
    </location>
</feature>
<dbReference type="AlphaFoldDB" id="A0A0U1M524"/>
<name>A0A0U1M524_TALIS</name>
<dbReference type="Pfam" id="PF07000">
    <property type="entry name" value="DUF1308"/>
    <property type="match status" value="1"/>
</dbReference>
<protein>
    <recommendedName>
        <fullName evidence="2">DUF1308 domain-containing protein</fullName>
    </recommendedName>
</protein>
<proteinExistence type="predicted"/>
<evidence type="ECO:0000313" key="4">
    <source>
        <dbReference type="Proteomes" id="UP000054383"/>
    </source>
</evidence>
<sequence length="568" mass="64619">MQENPAIPTGETANNNNSNTTTTTTKQDDPLALSTSLTHQCRLLLAELDIFQSALASQFRKHQQQQHLVEMRQLRSNVSSELKTLERLAADTRDLLEKQQRHHQKQQKGSGDYGDGKEKETENGEVDLEMEERRLVHTLRSSNLPFYMTVWSIAKMQCKGVVAFSKRFYKETKPVIKGAKMPNLDKKNSIFVDIVHDEGLQWSKVSTITESRLLYEMAEKGWGIDDEEEDSQELQNRTVLQNDDHASDSDDDDQIELIKVATDMIKTARSLRVRYKNPLVRIIVPKLVEGKVPEIDRVLNTIRSLGVVVESGPKIPDPMYDEAFCNRDPDSLSEKDLPLSTLLPNAFERFTDTINVDCTILLAVVSDLSHIKEIAPSPSHHRAIVRQIEVEDEIPLLTAELWPAMNGHQLVCTDEAVGRMKEIVDTIGTETEKQRTAILFGEGDMQGLDREELLQRFQQLSDHQIPKQWKIPITTVDSTAAVNDAWEHERLPPISRKVTEILTDINRSVFLYGWFRNMTTITSNKTVVKQIESEIEANRGDDNELEGPMVWVCDTARSLIGKDKNRKT</sequence>
<dbReference type="OMA" id="VCDTARS"/>
<dbReference type="PANTHER" id="PTHR13379">
    <property type="entry name" value="UNCHARACTERIZED DUF1308"/>
    <property type="match status" value="1"/>
</dbReference>
<evidence type="ECO:0000256" key="1">
    <source>
        <dbReference type="SAM" id="MobiDB-lite"/>
    </source>
</evidence>
<organism evidence="3 4">
    <name type="scientific">Talaromyces islandicus</name>
    <name type="common">Penicillium islandicum</name>
    <dbReference type="NCBI Taxonomy" id="28573"/>
    <lineage>
        <taxon>Eukaryota</taxon>
        <taxon>Fungi</taxon>
        <taxon>Dikarya</taxon>
        <taxon>Ascomycota</taxon>
        <taxon>Pezizomycotina</taxon>
        <taxon>Eurotiomycetes</taxon>
        <taxon>Eurotiomycetidae</taxon>
        <taxon>Eurotiales</taxon>
        <taxon>Trichocomaceae</taxon>
        <taxon>Talaromyces</taxon>
        <taxon>Talaromyces sect. Islandici</taxon>
    </lineage>
</organism>
<dbReference type="STRING" id="28573.A0A0U1M524"/>
<feature type="domain" description="DUF1308" evidence="2">
    <location>
        <begin position="354"/>
        <end position="440"/>
    </location>
</feature>
<dbReference type="EMBL" id="CVMT01000008">
    <property type="protein sequence ID" value="CRG90645.1"/>
    <property type="molecule type" value="Genomic_DNA"/>
</dbReference>
<keyword evidence="4" id="KW-1185">Reference proteome</keyword>
<feature type="compositionally biased region" description="Low complexity" evidence="1">
    <location>
        <begin position="12"/>
        <end position="25"/>
    </location>
</feature>